<evidence type="ECO:0000313" key="7">
    <source>
        <dbReference type="Proteomes" id="UP000177208"/>
    </source>
</evidence>
<dbReference type="HAMAP" id="MF_00291_B">
    <property type="entry name" value="Ribosomal_uS2_B"/>
    <property type="match status" value="1"/>
</dbReference>
<evidence type="ECO:0000256" key="1">
    <source>
        <dbReference type="ARBA" id="ARBA00006242"/>
    </source>
</evidence>
<keyword evidence="2 5" id="KW-0689">Ribosomal protein</keyword>
<dbReference type="SUPFAM" id="SSF52313">
    <property type="entry name" value="Ribosomal protein S2"/>
    <property type="match status" value="1"/>
</dbReference>
<evidence type="ECO:0000256" key="2">
    <source>
        <dbReference type="ARBA" id="ARBA00022980"/>
    </source>
</evidence>
<dbReference type="EMBL" id="MFZG01000023">
    <property type="protein sequence ID" value="OGK16358.1"/>
    <property type="molecule type" value="Genomic_DNA"/>
</dbReference>
<evidence type="ECO:0000256" key="3">
    <source>
        <dbReference type="ARBA" id="ARBA00023274"/>
    </source>
</evidence>
<dbReference type="InterPro" id="IPR023591">
    <property type="entry name" value="Ribosomal_uS2_flav_dom_sf"/>
</dbReference>
<evidence type="ECO:0000256" key="4">
    <source>
        <dbReference type="ARBA" id="ARBA00035256"/>
    </source>
</evidence>
<dbReference type="AlphaFoldDB" id="A0A1F7GBT6"/>
<dbReference type="PRINTS" id="PR00395">
    <property type="entry name" value="RIBOSOMALS2"/>
</dbReference>
<dbReference type="CDD" id="cd01425">
    <property type="entry name" value="RPS2"/>
    <property type="match status" value="1"/>
</dbReference>
<dbReference type="PANTHER" id="PTHR12534:SF0">
    <property type="entry name" value="SMALL RIBOSOMAL SUBUNIT PROTEIN US2M"/>
    <property type="match status" value="1"/>
</dbReference>
<dbReference type="NCBIfam" id="TIGR01011">
    <property type="entry name" value="rpsB_bact"/>
    <property type="match status" value="1"/>
</dbReference>
<evidence type="ECO:0000256" key="5">
    <source>
        <dbReference type="HAMAP-Rule" id="MF_00291"/>
    </source>
</evidence>
<gene>
    <name evidence="5" type="primary">rpsB</name>
    <name evidence="6" type="ORF">A2774_02790</name>
</gene>
<proteinExistence type="inferred from homology"/>
<accession>A0A1F7GBT6</accession>
<dbReference type="InterPro" id="IPR001865">
    <property type="entry name" value="Ribosomal_uS2"/>
</dbReference>
<dbReference type="Proteomes" id="UP000177208">
    <property type="component" value="Unassembled WGS sequence"/>
</dbReference>
<dbReference type="GO" id="GO:0006412">
    <property type="term" value="P:translation"/>
    <property type="evidence" value="ECO:0007669"/>
    <property type="project" value="UniProtKB-UniRule"/>
</dbReference>
<dbReference type="PROSITE" id="PS00962">
    <property type="entry name" value="RIBOSOMAL_S2_1"/>
    <property type="match status" value="1"/>
</dbReference>
<dbReference type="Gene3D" id="1.10.287.610">
    <property type="entry name" value="Helix hairpin bin"/>
    <property type="match status" value="1"/>
</dbReference>
<keyword evidence="3 5" id="KW-0687">Ribonucleoprotein</keyword>
<organism evidence="6 7">
    <name type="scientific">Candidatus Roizmanbacteria bacterium RIFCSPHIGHO2_01_FULL_39_12c</name>
    <dbReference type="NCBI Taxonomy" id="1802031"/>
    <lineage>
        <taxon>Bacteria</taxon>
        <taxon>Candidatus Roizmaniibacteriota</taxon>
    </lineage>
</organism>
<dbReference type="Gene3D" id="3.40.50.10490">
    <property type="entry name" value="Glucose-6-phosphate isomerase like protein, domain 1"/>
    <property type="match status" value="1"/>
</dbReference>
<dbReference type="InterPro" id="IPR005706">
    <property type="entry name" value="Ribosomal_uS2_bac/mit/plastid"/>
</dbReference>
<dbReference type="PANTHER" id="PTHR12534">
    <property type="entry name" value="30S RIBOSOMAL PROTEIN S2 PROKARYOTIC AND ORGANELLAR"/>
    <property type="match status" value="1"/>
</dbReference>
<protein>
    <recommendedName>
        <fullName evidence="4 5">Small ribosomal subunit protein uS2</fullName>
    </recommendedName>
</protein>
<dbReference type="GO" id="GO:0003735">
    <property type="term" value="F:structural constituent of ribosome"/>
    <property type="evidence" value="ECO:0007669"/>
    <property type="project" value="InterPro"/>
</dbReference>
<evidence type="ECO:0000313" key="6">
    <source>
        <dbReference type="EMBL" id="OGK16358.1"/>
    </source>
</evidence>
<comment type="similarity">
    <text evidence="1 5">Belongs to the universal ribosomal protein uS2 family.</text>
</comment>
<name>A0A1F7GBT6_9BACT</name>
<sequence>MTVNQALVKQLFDAKAHLGHKSSRVHPKAKKYIYTTENDVSIIDLTQTTQLLEKAVKFVEQLAQEKKVLLVVATKKIAAIFVQKLCQDNSLPFITNKWPAGLLSNFETITKNIKKLIQMNKDKQEGSWQKFVKHDRLRLEKQLQKLERGYGGLIQLEKLPDAIFVIDIKKEKNAVTEALRIDIPVIAVVDTNVNPDLVNYPIPANDDSQSSIEYLADKIISAYAKK</sequence>
<dbReference type="InterPro" id="IPR018130">
    <property type="entry name" value="Ribosomal_uS2_CS"/>
</dbReference>
<dbReference type="GO" id="GO:0015935">
    <property type="term" value="C:small ribosomal subunit"/>
    <property type="evidence" value="ECO:0007669"/>
    <property type="project" value="InterPro"/>
</dbReference>
<dbReference type="Pfam" id="PF00318">
    <property type="entry name" value="Ribosomal_S2"/>
    <property type="match status" value="1"/>
</dbReference>
<comment type="caution">
    <text evidence="6">The sequence shown here is derived from an EMBL/GenBank/DDBJ whole genome shotgun (WGS) entry which is preliminary data.</text>
</comment>
<reference evidence="6 7" key="1">
    <citation type="journal article" date="2016" name="Nat. Commun.">
        <title>Thousands of microbial genomes shed light on interconnected biogeochemical processes in an aquifer system.</title>
        <authorList>
            <person name="Anantharaman K."/>
            <person name="Brown C.T."/>
            <person name="Hug L.A."/>
            <person name="Sharon I."/>
            <person name="Castelle C.J."/>
            <person name="Probst A.J."/>
            <person name="Thomas B.C."/>
            <person name="Singh A."/>
            <person name="Wilkins M.J."/>
            <person name="Karaoz U."/>
            <person name="Brodie E.L."/>
            <person name="Williams K.H."/>
            <person name="Hubbard S.S."/>
            <person name="Banfield J.F."/>
        </authorList>
    </citation>
    <scope>NUCLEOTIDE SEQUENCE [LARGE SCALE GENOMIC DNA]</scope>
</reference>